<accession>A0ABX0TG03</accession>
<feature type="region of interest" description="Disordered" evidence="1">
    <location>
        <begin position="1"/>
        <end position="20"/>
    </location>
</feature>
<dbReference type="Pfam" id="PF18120">
    <property type="entry name" value="DUF5597"/>
    <property type="match status" value="1"/>
</dbReference>
<dbReference type="EMBL" id="JAAOZD010000003">
    <property type="protein sequence ID" value="NIJ01453.1"/>
    <property type="molecule type" value="Genomic_DNA"/>
</dbReference>
<protein>
    <submittedName>
        <fullName evidence="3">Beta-galactosidase GanA</fullName>
    </submittedName>
</protein>
<gene>
    <name evidence="3" type="ORF">FHR86_001774</name>
</gene>
<dbReference type="Proteomes" id="UP000802392">
    <property type="component" value="Unassembled WGS sequence"/>
</dbReference>
<evidence type="ECO:0000313" key="4">
    <source>
        <dbReference type="Proteomes" id="UP000802392"/>
    </source>
</evidence>
<dbReference type="Gene3D" id="3.20.20.80">
    <property type="entry name" value="Glycosidases"/>
    <property type="match status" value="1"/>
</dbReference>
<dbReference type="InterPro" id="IPR017853">
    <property type="entry name" value="GH"/>
</dbReference>
<evidence type="ECO:0000259" key="2">
    <source>
        <dbReference type="Pfam" id="PF18120"/>
    </source>
</evidence>
<comment type="caution">
    <text evidence="3">The sequence shown here is derived from an EMBL/GenBank/DDBJ whole genome shotgun (WGS) entry which is preliminary data.</text>
</comment>
<dbReference type="InterPro" id="IPR040719">
    <property type="entry name" value="DUF5597"/>
</dbReference>
<sequence>MSYPNPAAQEEITSGGNLPRLERTGGHVRLIVDGKPFLCVGGELHNSSASDRNYMSPVWEKLAAAGINSVIAPVTWEQVESVEGRLDFSVVDGLVQDARSAGVRLVMIWFGAFKNAHSTYAPRWVRADRVRFPRADKGTQPLKTPFSYPGSMPRPSLSVFSRNLFEADRAAYTALMRHVAMIDPDHTVIMVQVENEVGMLGAGRDRSALAETIWNAPVPEALLTAVSEAPDSFDPELVRVFSANAGLRRSWADLFGDNHPLGEETFMAWGFASFVGGLAAAGKDILPLPAYTNAWLGPQRGQELPGQYPSGGPTARMIPVWQAAAPAIDFLAPDIYVPNSAEIMRQYASDRNPLFIPEARFRAGDAFLAIGGFGGLGYNVFGIEEGREGNQFSTASRIIKALTPEIVDAQRDGRIIGFALEDDIESVSSELAGITITVRNARKLLEGMLLDAGVRVPPAPELPGETVAATHGPTPGDDRPLGMVLAINSHEFVVVGQGAQVDFHKPGADVELDSIRELVLTDGGLSEGRYINGDERLEILSAEHISVVKVRLLATNN</sequence>
<dbReference type="Gene3D" id="2.60.220.20">
    <property type="entry name" value="putative beta-Galactosidase from caulobacter crescentus"/>
    <property type="match status" value="1"/>
</dbReference>
<name>A0ABX0TG03_9MICC</name>
<feature type="domain" description="DUF5597" evidence="2">
    <location>
        <begin position="397"/>
        <end position="536"/>
    </location>
</feature>
<keyword evidence="4" id="KW-1185">Reference proteome</keyword>
<dbReference type="RefSeq" id="WP_167265217.1">
    <property type="nucleotide sequence ID" value="NZ_BAAAVO010000013.1"/>
</dbReference>
<proteinExistence type="predicted"/>
<organism evidence="3 4">
    <name type="scientific">Paenarthrobacter ilicis</name>
    <dbReference type="NCBI Taxonomy" id="43665"/>
    <lineage>
        <taxon>Bacteria</taxon>
        <taxon>Bacillati</taxon>
        <taxon>Actinomycetota</taxon>
        <taxon>Actinomycetes</taxon>
        <taxon>Micrococcales</taxon>
        <taxon>Micrococcaceae</taxon>
        <taxon>Paenarthrobacter</taxon>
    </lineage>
</organism>
<evidence type="ECO:0000313" key="3">
    <source>
        <dbReference type="EMBL" id="NIJ01453.1"/>
    </source>
</evidence>
<evidence type="ECO:0000256" key="1">
    <source>
        <dbReference type="SAM" id="MobiDB-lite"/>
    </source>
</evidence>
<dbReference type="SUPFAM" id="SSF51445">
    <property type="entry name" value="(Trans)glycosidases"/>
    <property type="match status" value="1"/>
</dbReference>
<reference evidence="3 4" key="1">
    <citation type="submission" date="2020-03" db="EMBL/GenBank/DDBJ databases">
        <title>Genomic Encyclopedia of Type Strains, Phase III (KMG-III): the genomes of soil and plant-associated and newly described type strains.</title>
        <authorList>
            <person name="Whitman W."/>
        </authorList>
    </citation>
    <scope>NUCLEOTIDE SEQUENCE [LARGE SCALE GENOMIC DNA]</scope>
    <source>
        <strain evidence="3 4">CECT 4207</strain>
    </source>
</reference>